<evidence type="ECO:0000256" key="1">
    <source>
        <dbReference type="SAM" id="MobiDB-lite"/>
    </source>
</evidence>
<gene>
    <name evidence="2" type="ORF">ABUE31_10495</name>
</gene>
<name>A0ABV3QZA6_9HYPH</name>
<proteinExistence type="predicted"/>
<dbReference type="InterPro" id="IPR021327">
    <property type="entry name" value="DUF2934"/>
</dbReference>
<dbReference type="EMBL" id="JBFOCI010000002">
    <property type="protein sequence ID" value="MEW9806415.1"/>
    <property type="molecule type" value="Genomic_DNA"/>
</dbReference>
<protein>
    <submittedName>
        <fullName evidence="2">DUF2934 domain-containing protein</fullName>
    </submittedName>
</protein>
<sequence length="86" mass="9560">MTDDRQHRIRQRAHAIWESEGRPHGHDRQHWDRATREIDAEDLGAAAKKKPSRAASPAKPKATTTKAKVVPKAPAARKPAAKPKSK</sequence>
<dbReference type="RefSeq" id="WP_367723478.1">
    <property type="nucleotide sequence ID" value="NZ_JBFOCI010000002.1"/>
</dbReference>
<keyword evidence="3" id="KW-1185">Reference proteome</keyword>
<reference evidence="2 3" key="1">
    <citation type="submission" date="2024-06" db="EMBL/GenBank/DDBJ databases">
        <authorList>
            <person name="Tuo L."/>
        </authorList>
    </citation>
    <scope>NUCLEOTIDE SEQUENCE [LARGE SCALE GENOMIC DNA]</scope>
    <source>
        <strain evidence="2 3">ZMM04-5</strain>
    </source>
</reference>
<organism evidence="2 3">
    <name type="scientific">Mesorhizobium marinum</name>
    <dbReference type="NCBI Taxonomy" id="3228790"/>
    <lineage>
        <taxon>Bacteria</taxon>
        <taxon>Pseudomonadati</taxon>
        <taxon>Pseudomonadota</taxon>
        <taxon>Alphaproteobacteria</taxon>
        <taxon>Hyphomicrobiales</taxon>
        <taxon>Phyllobacteriaceae</taxon>
        <taxon>Mesorhizobium</taxon>
    </lineage>
</organism>
<evidence type="ECO:0000313" key="3">
    <source>
        <dbReference type="Proteomes" id="UP001556196"/>
    </source>
</evidence>
<feature type="compositionally biased region" description="Basic and acidic residues" evidence="1">
    <location>
        <begin position="15"/>
        <end position="38"/>
    </location>
</feature>
<evidence type="ECO:0000313" key="2">
    <source>
        <dbReference type="EMBL" id="MEW9806415.1"/>
    </source>
</evidence>
<feature type="region of interest" description="Disordered" evidence="1">
    <location>
        <begin position="1"/>
        <end position="86"/>
    </location>
</feature>
<dbReference type="Proteomes" id="UP001556196">
    <property type="component" value="Unassembled WGS sequence"/>
</dbReference>
<accession>A0ABV3QZA6</accession>
<feature type="compositionally biased region" description="Low complexity" evidence="1">
    <location>
        <begin position="53"/>
        <end position="78"/>
    </location>
</feature>
<comment type="caution">
    <text evidence="2">The sequence shown here is derived from an EMBL/GenBank/DDBJ whole genome shotgun (WGS) entry which is preliminary data.</text>
</comment>
<dbReference type="Pfam" id="PF11154">
    <property type="entry name" value="DUF2934"/>
    <property type="match status" value="1"/>
</dbReference>